<feature type="signal peptide" evidence="5">
    <location>
        <begin position="1"/>
        <end position="24"/>
    </location>
</feature>
<name>A0ABW5WCT4_9PSEU</name>
<sequence length="316" mass="33737">MRSRLTVMVTCWLVATLGMPSAWAVVPEPLIPRDFPDPEVIVADGVHYAYATGTERQRVPYAVGGVDGASWQVGGDALPRRPRWMAVGAGAWAPDVSVRPNGDYLLYFTGPRAGDGTLCVGAATAPRPEGPFRPAPEPLVCESRLGGVIDPASFVAEDGRRYLVYKTNADPATIWLQPVEPGGMALGGAPTPLLRADRPDEGGIVEAPVLVRRPSGYVLFYAANHFRSRHYQTRYATASSLKGPYRKAGGPLLTSASTGIESPGGADVAAGHLYFHGWLGGGREVRAMYRLAYRWAGDRPVVPGRSDVAGQPTRSS</sequence>
<evidence type="ECO:0000256" key="2">
    <source>
        <dbReference type="ARBA" id="ARBA00022801"/>
    </source>
</evidence>
<dbReference type="InterPro" id="IPR051795">
    <property type="entry name" value="Glycosyl_Hydrlase_43"/>
</dbReference>
<evidence type="ECO:0000256" key="1">
    <source>
        <dbReference type="ARBA" id="ARBA00009865"/>
    </source>
</evidence>
<accession>A0ABW5WCT4</accession>
<dbReference type="EMBL" id="JBHUOF010000021">
    <property type="protein sequence ID" value="MFD2800902.1"/>
    <property type="molecule type" value="Genomic_DNA"/>
</dbReference>
<proteinExistence type="inferred from homology"/>
<evidence type="ECO:0000256" key="5">
    <source>
        <dbReference type="SAM" id="SignalP"/>
    </source>
</evidence>
<feature type="chain" id="PRO_5046755249" evidence="5">
    <location>
        <begin position="25"/>
        <end position="316"/>
    </location>
</feature>
<evidence type="ECO:0000313" key="6">
    <source>
        <dbReference type="EMBL" id="MFD2800902.1"/>
    </source>
</evidence>
<dbReference type="CDD" id="cd08999">
    <property type="entry name" value="GH43_ABN-like"/>
    <property type="match status" value="1"/>
</dbReference>
<dbReference type="Gene3D" id="2.115.10.20">
    <property type="entry name" value="Glycosyl hydrolase domain, family 43"/>
    <property type="match status" value="1"/>
</dbReference>
<evidence type="ECO:0000256" key="4">
    <source>
        <dbReference type="RuleBase" id="RU361187"/>
    </source>
</evidence>
<comment type="caution">
    <text evidence="6">The sequence shown here is derived from an EMBL/GenBank/DDBJ whole genome shotgun (WGS) entry which is preliminary data.</text>
</comment>
<comment type="similarity">
    <text evidence="1 4">Belongs to the glycosyl hydrolase 43 family.</text>
</comment>
<keyword evidence="7" id="KW-1185">Reference proteome</keyword>
<dbReference type="Proteomes" id="UP001597478">
    <property type="component" value="Unassembled WGS sequence"/>
</dbReference>
<dbReference type="PANTHER" id="PTHR42812">
    <property type="entry name" value="BETA-XYLOSIDASE"/>
    <property type="match status" value="1"/>
</dbReference>
<dbReference type="SUPFAM" id="SSF75005">
    <property type="entry name" value="Arabinanase/levansucrase/invertase"/>
    <property type="match status" value="1"/>
</dbReference>
<dbReference type="RefSeq" id="WP_377390774.1">
    <property type="nucleotide sequence ID" value="NZ_JBHSAN010000024.1"/>
</dbReference>
<evidence type="ECO:0000256" key="3">
    <source>
        <dbReference type="ARBA" id="ARBA00023295"/>
    </source>
</evidence>
<reference evidence="7" key="1">
    <citation type="journal article" date="2019" name="Int. J. Syst. Evol. Microbiol.">
        <title>The Global Catalogue of Microorganisms (GCM) 10K type strain sequencing project: providing services to taxonomists for standard genome sequencing and annotation.</title>
        <authorList>
            <consortium name="The Broad Institute Genomics Platform"/>
            <consortium name="The Broad Institute Genome Sequencing Center for Infectious Disease"/>
            <person name="Wu L."/>
            <person name="Ma J."/>
        </authorList>
    </citation>
    <scope>NUCLEOTIDE SEQUENCE [LARGE SCALE GENOMIC DNA]</scope>
    <source>
        <strain evidence="7">IBRC-M 10906</strain>
    </source>
</reference>
<keyword evidence="5" id="KW-0732">Signal</keyword>
<protein>
    <submittedName>
        <fullName evidence="6">Glycoside hydrolase family 43 protein</fullName>
    </submittedName>
</protein>
<dbReference type="InterPro" id="IPR006710">
    <property type="entry name" value="Glyco_hydro_43"/>
</dbReference>
<dbReference type="Pfam" id="PF04616">
    <property type="entry name" value="Glyco_hydro_43"/>
    <property type="match status" value="1"/>
</dbReference>
<gene>
    <name evidence="6" type="ORF">ACFS2C_16040</name>
</gene>
<keyword evidence="2 4" id="KW-0378">Hydrolase</keyword>
<dbReference type="GO" id="GO:0016787">
    <property type="term" value="F:hydrolase activity"/>
    <property type="evidence" value="ECO:0007669"/>
    <property type="project" value="UniProtKB-KW"/>
</dbReference>
<organism evidence="6 7">
    <name type="scientific">Prauserella oleivorans</name>
    <dbReference type="NCBI Taxonomy" id="1478153"/>
    <lineage>
        <taxon>Bacteria</taxon>
        <taxon>Bacillati</taxon>
        <taxon>Actinomycetota</taxon>
        <taxon>Actinomycetes</taxon>
        <taxon>Pseudonocardiales</taxon>
        <taxon>Pseudonocardiaceae</taxon>
        <taxon>Prauserella</taxon>
    </lineage>
</organism>
<evidence type="ECO:0000313" key="7">
    <source>
        <dbReference type="Proteomes" id="UP001597478"/>
    </source>
</evidence>
<keyword evidence="3 4" id="KW-0326">Glycosidase</keyword>
<dbReference type="PANTHER" id="PTHR42812:SF5">
    <property type="entry name" value="ENDO-ARABINASE"/>
    <property type="match status" value="1"/>
</dbReference>
<dbReference type="InterPro" id="IPR023296">
    <property type="entry name" value="Glyco_hydro_beta-prop_sf"/>
</dbReference>